<keyword evidence="2" id="KW-1003">Cell membrane</keyword>
<dbReference type="GO" id="GO:0016020">
    <property type="term" value="C:membrane"/>
    <property type="evidence" value="ECO:0007669"/>
    <property type="project" value="InterPro"/>
</dbReference>
<feature type="chain" id="PRO_5035166109" evidence="7">
    <location>
        <begin position="22"/>
        <end position="46"/>
    </location>
</feature>
<evidence type="ECO:0000256" key="5">
    <source>
        <dbReference type="ARBA" id="ARBA00023139"/>
    </source>
</evidence>
<dbReference type="InterPro" id="IPR012556">
    <property type="entry name" value="Entericidin"/>
</dbReference>
<reference evidence="8" key="1">
    <citation type="submission" date="2021-01" db="EMBL/GenBank/DDBJ databases">
        <title>Modified the classification status of verrucomicrobia.</title>
        <authorList>
            <person name="Feng X."/>
        </authorList>
    </citation>
    <scope>NUCLEOTIDE SEQUENCE</scope>
    <source>
        <strain evidence="8">_KCTC 22039</strain>
    </source>
</reference>
<evidence type="ECO:0000256" key="6">
    <source>
        <dbReference type="ARBA" id="ARBA00023288"/>
    </source>
</evidence>
<proteinExistence type="inferred from homology"/>
<protein>
    <submittedName>
        <fullName evidence="8">Entericidin A/B family lipoprotein</fullName>
    </submittedName>
</protein>
<evidence type="ECO:0000313" key="8">
    <source>
        <dbReference type="EMBL" id="MBK1792384.1"/>
    </source>
</evidence>
<keyword evidence="3 7" id="KW-0732">Signal</keyword>
<name>A0A8J7MED9_9BACT</name>
<comment type="caution">
    <text evidence="8">The sequence shown here is derived from an EMBL/GenBank/DDBJ whole genome shotgun (WGS) entry which is preliminary data.</text>
</comment>
<organism evidence="8 9">
    <name type="scientific">Persicirhabdus sediminis</name>
    <dbReference type="NCBI Taxonomy" id="454144"/>
    <lineage>
        <taxon>Bacteria</taxon>
        <taxon>Pseudomonadati</taxon>
        <taxon>Verrucomicrobiota</taxon>
        <taxon>Verrucomicrobiia</taxon>
        <taxon>Verrucomicrobiales</taxon>
        <taxon>Verrucomicrobiaceae</taxon>
        <taxon>Persicirhabdus</taxon>
    </lineage>
</organism>
<dbReference type="Pfam" id="PF08085">
    <property type="entry name" value="Entericidin"/>
    <property type="match status" value="1"/>
</dbReference>
<evidence type="ECO:0000256" key="4">
    <source>
        <dbReference type="ARBA" id="ARBA00023136"/>
    </source>
</evidence>
<keyword evidence="5" id="KW-0564">Palmitate</keyword>
<feature type="signal peptide" evidence="7">
    <location>
        <begin position="1"/>
        <end position="21"/>
    </location>
</feature>
<sequence>MKIALAITTVALCLVSTSCNTFIGMGRDIQSVGKGLSNTADKTQNN</sequence>
<keyword evidence="6 8" id="KW-0449">Lipoprotein</keyword>
<gene>
    <name evidence="8" type="ORF">JIN82_14565</name>
</gene>
<evidence type="ECO:0000313" key="9">
    <source>
        <dbReference type="Proteomes" id="UP000624703"/>
    </source>
</evidence>
<comment type="similarity">
    <text evidence="1">Belongs to the EcnA/EcnB lipoprotein family.</text>
</comment>
<keyword evidence="4" id="KW-0472">Membrane</keyword>
<dbReference type="PROSITE" id="PS51257">
    <property type="entry name" value="PROKAR_LIPOPROTEIN"/>
    <property type="match status" value="1"/>
</dbReference>
<dbReference type="Proteomes" id="UP000624703">
    <property type="component" value="Unassembled WGS sequence"/>
</dbReference>
<dbReference type="AlphaFoldDB" id="A0A8J7MED9"/>
<dbReference type="EMBL" id="JAENIM010000045">
    <property type="protein sequence ID" value="MBK1792384.1"/>
    <property type="molecule type" value="Genomic_DNA"/>
</dbReference>
<evidence type="ECO:0000256" key="3">
    <source>
        <dbReference type="ARBA" id="ARBA00022729"/>
    </source>
</evidence>
<evidence type="ECO:0000256" key="7">
    <source>
        <dbReference type="SAM" id="SignalP"/>
    </source>
</evidence>
<keyword evidence="9" id="KW-1185">Reference proteome</keyword>
<dbReference type="GO" id="GO:0009636">
    <property type="term" value="P:response to toxic substance"/>
    <property type="evidence" value="ECO:0007669"/>
    <property type="project" value="InterPro"/>
</dbReference>
<dbReference type="RefSeq" id="WP_200312398.1">
    <property type="nucleotide sequence ID" value="NZ_JAENIM010000045.1"/>
</dbReference>
<evidence type="ECO:0000256" key="2">
    <source>
        <dbReference type="ARBA" id="ARBA00022475"/>
    </source>
</evidence>
<accession>A0A8J7MED9</accession>
<evidence type="ECO:0000256" key="1">
    <source>
        <dbReference type="ARBA" id="ARBA00010296"/>
    </source>
</evidence>